<feature type="chain" id="PRO_5040720317" evidence="5">
    <location>
        <begin position="23"/>
        <end position="97"/>
    </location>
</feature>
<feature type="non-terminal residue" evidence="6">
    <location>
        <position position="97"/>
    </location>
</feature>
<keyword evidence="5" id="KW-0732">Signal</keyword>
<sequence>MRSPISLALLVAFLAGLALVVSEELSATSINLLQKAQALRAKAGRGQKAIVTDSASLENLILSPERPFALMVLFTTKGNQFDCQPCLKLAPEYDLLA</sequence>
<keyword evidence="7" id="KW-1185">Reference proteome</keyword>
<evidence type="ECO:0000256" key="3">
    <source>
        <dbReference type="ARBA" id="ARBA00022989"/>
    </source>
</evidence>
<keyword evidence="2" id="KW-0812">Transmembrane</keyword>
<evidence type="ECO:0000313" key="6">
    <source>
        <dbReference type="EMBL" id="KAJ1923231.1"/>
    </source>
</evidence>
<organism evidence="6 7">
    <name type="scientific">Tieghemiomyces parasiticus</name>
    <dbReference type="NCBI Taxonomy" id="78921"/>
    <lineage>
        <taxon>Eukaryota</taxon>
        <taxon>Fungi</taxon>
        <taxon>Fungi incertae sedis</taxon>
        <taxon>Zoopagomycota</taxon>
        <taxon>Kickxellomycotina</taxon>
        <taxon>Dimargaritomycetes</taxon>
        <taxon>Dimargaritales</taxon>
        <taxon>Dimargaritaceae</taxon>
        <taxon>Tieghemiomyces</taxon>
    </lineage>
</organism>
<dbReference type="Pfam" id="PF04756">
    <property type="entry name" value="OST3_OST6"/>
    <property type="match status" value="1"/>
</dbReference>
<dbReference type="InterPro" id="IPR021149">
    <property type="entry name" value="OligosaccharylTrfase_OST3/OST6"/>
</dbReference>
<keyword evidence="4" id="KW-0472">Membrane</keyword>
<feature type="signal peptide" evidence="5">
    <location>
        <begin position="1"/>
        <end position="22"/>
    </location>
</feature>
<proteinExistence type="predicted"/>
<evidence type="ECO:0000256" key="5">
    <source>
        <dbReference type="SAM" id="SignalP"/>
    </source>
</evidence>
<reference evidence="6" key="1">
    <citation type="submission" date="2022-07" db="EMBL/GenBank/DDBJ databases">
        <title>Phylogenomic reconstructions and comparative analyses of Kickxellomycotina fungi.</title>
        <authorList>
            <person name="Reynolds N.K."/>
            <person name="Stajich J.E."/>
            <person name="Barry K."/>
            <person name="Grigoriev I.V."/>
            <person name="Crous P."/>
            <person name="Smith M.E."/>
        </authorList>
    </citation>
    <scope>NUCLEOTIDE SEQUENCE</scope>
    <source>
        <strain evidence="6">RSA 861</strain>
    </source>
</reference>
<gene>
    <name evidence="6" type="ORF">IWQ60_006011</name>
</gene>
<protein>
    <submittedName>
        <fullName evidence="6">Uncharacterized protein</fullName>
    </submittedName>
</protein>
<evidence type="ECO:0000313" key="7">
    <source>
        <dbReference type="Proteomes" id="UP001150569"/>
    </source>
</evidence>
<name>A0A9W8AB98_9FUNG</name>
<evidence type="ECO:0000256" key="2">
    <source>
        <dbReference type="ARBA" id="ARBA00022692"/>
    </source>
</evidence>
<dbReference type="GO" id="GO:0016020">
    <property type="term" value="C:membrane"/>
    <property type="evidence" value="ECO:0007669"/>
    <property type="project" value="UniProtKB-SubCell"/>
</dbReference>
<accession>A0A9W8AB98</accession>
<evidence type="ECO:0000256" key="1">
    <source>
        <dbReference type="ARBA" id="ARBA00004141"/>
    </source>
</evidence>
<dbReference type="EMBL" id="JANBPT010000346">
    <property type="protein sequence ID" value="KAJ1923231.1"/>
    <property type="molecule type" value="Genomic_DNA"/>
</dbReference>
<dbReference type="AlphaFoldDB" id="A0A9W8AB98"/>
<dbReference type="Gene3D" id="3.40.30.10">
    <property type="entry name" value="Glutaredoxin"/>
    <property type="match status" value="1"/>
</dbReference>
<comment type="subcellular location">
    <subcellularLocation>
        <location evidence="1">Membrane</location>
        <topology evidence="1">Multi-pass membrane protein</topology>
    </subcellularLocation>
</comment>
<evidence type="ECO:0000256" key="4">
    <source>
        <dbReference type="ARBA" id="ARBA00023136"/>
    </source>
</evidence>
<keyword evidence="3" id="KW-1133">Transmembrane helix</keyword>
<comment type="caution">
    <text evidence="6">The sequence shown here is derived from an EMBL/GenBank/DDBJ whole genome shotgun (WGS) entry which is preliminary data.</text>
</comment>
<dbReference type="Proteomes" id="UP001150569">
    <property type="component" value="Unassembled WGS sequence"/>
</dbReference>